<name>A0A255DPC2_9MYCO</name>
<comment type="caution">
    <text evidence="4">The sequence shown here is derived from an EMBL/GenBank/DDBJ whole genome shotgun (WGS) entry which is preliminary data.</text>
</comment>
<feature type="transmembrane region" description="Helical" evidence="3">
    <location>
        <begin position="25"/>
        <end position="47"/>
    </location>
</feature>
<protein>
    <recommendedName>
        <fullName evidence="6">Mammalian cell entry protein</fullName>
    </recommendedName>
</protein>
<dbReference type="EMBL" id="NOZR01000004">
    <property type="protein sequence ID" value="OYN81094.1"/>
    <property type="molecule type" value="Genomic_DNA"/>
</dbReference>
<sequence length="202" mass="21732">MPEAEQTSLSDQDHDEAHHGVFSGYGVASAVLGLVAVIAIALGALIWSAHHNATDERAYQTRVMAAAADWTEVLINMNVDNVDASLQKLHDGTVGQLNSDFEGAITPYREVVRTLKARTTGQIDSVSFETVHHDLDAQQGQRPAAPAALPPELAERTDTVLVVATSVSENSGDKPATVRWNLRLGVSEVDGKLMISRLESLR</sequence>
<dbReference type="PANTHER" id="PTHR37042">
    <property type="entry name" value="OUTER MEMBRANE PROTEIN RV1973"/>
    <property type="match status" value="1"/>
</dbReference>
<accession>A0A255DPC2</accession>
<evidence type="ECO:0000256" key="3">
    <source>
        <dbReference type="SAM" id="Phobius"/>
    </source>
</evidence>
<dbReference type="RefSeq" id="WP_094477450.1">
    <property type="nucleotide sequence ID" value="NZ_JACKSC010000305.1"/>
</dbReference>
<keyword evidence="3" id="KW-0812">Transmembrane</keyword>
<keyword evidence="2 3" id="KW-0472">Membrane</keyword>
<keyword evidence="5" id="KW-1185">Reference proteome</keyword>
<keyword evidence="3" id="KW-1133">Transmembrane helix</keyword>
<proteinExistence type="predicted"/>
<evidence type="ECO:0000313" key="4">
    <source>
        <dbReference type="EMBL" id="OYN81094.1"/>
    </source>
</evidence>
<evidence type="ECO:0000256" key="2">
    <source>
        <dbReference type="ARBA" id="ARBA00023136"/>
    </source>
</evidence>
<dbReference type="OrthoDB" id="4761414at2"/>
<evidence type="ECO:0000256" key="1">
    <source>
        <dbReference type="ARBA" id="ARBA00004370"/>
    </source>
</evidence>
<dbReference type="PANTHER" id="PTHR37042:SF4">
    <property type="entry name" value="OUTER MEMBRANE PROTEIN RV1973"/>
    <property type="match status" value="1"/>
</dbReference>
<dbReference type="Proteomes" id="UP000216063">
    <property type="component" value="Unassembled WGS sequence"/>
</dbReference>
<reference evidence="4 5" key="1">
    <citation type="submission" date="2017-07" db="EMBL/GenBank/DDBJ databases">
        <title>The new phylogeny of genus Mycobacterium.</title>
        <authorList>
            <person name="Tortoli E."/>
            <person name="Trovato A."/>
            <person name="Cirillo D.M."/>
        </authorList>
    </citation>
    <scope>NUCLEOTIDE SEQUENCE [LARGE SCALE GENOMIC DNA]</scope>
    <source>
        <strain evidence="4 5">ATCC 33027</strain>
    </source>
</reference>
<gene>
    <name evidence="4" type="ORF">CG716_05980</name>
</gene>
<evidence type="ECO:0000313" key="5">
    <source>
        <dbReference type="Proteomes" id="UP000216063"/>
    </source>
</evidence>
<evidence type="ECO:0008006" key="6">
    <source>
        <dbReference type="Google" id="ProtNLM"/>
    </source>
</evidence>
<dbReference type="AlphaFoldDB" id="A0A255DPC2"/>
<organism evidence="4 5">
    <name type="scientific">Mycolicibacterium sphagni</name>
    <dbReference type="NCBI Taxonomy" id="1786"/>
    <lineage>
        <taxon>Bacteria</taxon>
        <taxon>Bacillati</taxon>
        <taxon>Actinomycetota</taxon>
        <taxon>Actinomycetes</taxon>
        <taxon>Mycobacteriales</taxon>
        <taxon>Mycobacteriaceae</taxon>
        <taxon>Mycolicibacterium</taxon>
    </lineage>
</organism>
<comment type="subcellular location">
    <subcellularLocation>
        <location evidence="1">Membrane</location>
    </subcellularLocation>
</comment>
<dbReference type="GO" id="GO:0016020">
    <property type="term" value="C:membrane"/>
    <property type="evidence" value="ECO:0007669"/>
    <property type="project" value="UniProtKB-SubCell"/>
</dbReference>